<protein>
    <recommendedName>
        <fullName evidence="3">STAS/SEC14 domain-containing protein</fullName>
    </recommendedName>
</protein>
<keyword evidence="2" id="KW-1185">Reference proteome</keyword>
<sequence length="151" mass="17172">MQISKHTDLRDGSSCELDFDEADGWLRAIWLGYIDPNEAYNGAARFLAAMQNLHCPYLLNDNSRLSGPWFDSVEWLSSVWGPQAARLGLRYIAHVVQPHDLLDQAATLNSSSFNEQIRLQLFDDVASAEEWLREMQGRYRPQAKPEFGTLG</sequence>
<evidence type="ECO:0000313" key="2">
    <source>
        <dbReference type="Proteomes" id="UP000601361"/>
    </source>
</evidence>
<gene>
    <name evidence="1" type="ORF">GCM10011378_00660</name>
</gene>
<evidence type="ECO:0008006" key="3">
    <source>
        <dbReference type="Google" id="ProtNLM"/>
    </source>
</evidence>
<accession>A0ABQ1WES4</accession>
<proteinExistence type="predicted"/>
<dbReference type="Proteomes" id="UP000601361">
    <property type="component" value="Unassembled WGS sequence"/>
</dbReference>
<organism evidence="1 2">
    <name type="scientific">Hymenobacter glacieicola</name>
    <dbReference type="NCBI Taxonomy" id="1562124"/>
    <lineage>
        <taxon>Bacteria</taxon>
        <taxon>Pseudomonadati</taxon>
        <taxon>Bacteroidota</taxon>
        <taxon>Cytophagia</taxon>
        <taxon>Cytophagales</taxon>
        <taxon>Hymenobacteraceae</taxon>
        <taxon>Hymenobacter</taxon>
    </lineage>
</organism>
<reference evidence="2" key="1">
    <citation type="journal article" date="2019" name="Int. J. Syst. Evol. Microbiol.">
        <title>The Global Catalogue of Microorganisms (GCM) 10K type strain sequencing project: providing services to taxonomists for standard genome sequencing and annotation.</title>
        <authorList>
            <consortium name="The Broad Institute Genomics Platform"/>
            <consortium name="The Broad Institute Genome Sequencing Center for Infectious Disease"/>
            <person name="Wu L."/>
            <person name="Ma J."/>
        </authorList>
    </citation>
    <scope>NUCLEOTIDE SEQUENCE [LARGE SCALE GENOMIC DNA]</scope>
    <source>
        <strain evidence="2">CGMCC 1.12990</strain>
    </source>
</reference>
<evidence type="ECO:0000313" key="1">
    <source>
        <dbReference type="EMBL" id="GGG27685.1"/>
    </source>
</evidence>
<comment type="caution">
    <text evidence="1">The sequence shown here is derived from an EMBL/GenBank/DDBJ whole genome shotgun (WGS) entry which is preliminary data.</text>
</comment>
<name>A0ABQ1WES4_9BACT</name>
<dbReference type="EMBL" id="BMGS01000001">
    <property type="protein sequence ID" value="GGG27685.1"/>
    <property type="molecule type" value="Genomic_DNA"/>
</dbReference>
<dbReference type="RefSeq" id="WP_188555835.1">
    <property type="nucleotide sequence ID" value="NZ_BMGS01000001.1"/>
</dbReference>